<keyword evidence="1" id="KW-0732">Signal</keyword>
<gene>
    <name evidence="2" type="ORF">EV699_11233</name>
</gene>
<reference evidence="2 3" key="1">
    <citation type="submission" date="2019-03" db="EMBL/GenBank/DDBJ databases">
        <title>Genomic Encyclopedia of Type Strains, Phase IV (KMG-IV): sequencing the most valuable type-strain genomes for metagenomic binning, comparative biology and taxonomic classification.</title>
        <authorList>
            <person name="Goeker M."/>
        </authorList>
    </citation>
    <scope>NUCLEOTIDE SEQUENCE [LARGE SCALE GENOMIC DNA]</scope>
    <source>
        <strain evidence="2 3">DSM 25287</strain>
    </source>
</reference>
<comment type="caution">
    <text evidence="2">The sequence shown here is derived from an EMBL/GenBank/DDBJ whole genome shotgun (WGS) entry which is preliminary data.</text>
</comment>
<protein>
    <submittedName>
        <fullName evidence="2">Uncharacterized protein DUF3108</fullName>
    </submittedName>
</protein>
<evidence type="ECO:0000313" key="3">
    <source>
        <dbReference type="Proteomes" id="UP000295765"/>
    </source>
</evidence>
<dbReference type="Proteomes" id="UP000295765">
    <property type="component" value="Unassembled WGS sequence"/>
</dbReference>
<feature type="signal peptide" evidence="1">
    <location>
        <begin position="1"/>
        <end position="21"/>
    </location>
</feature>
<sequence length="237" mass="25775">MKTLRALAAGVLLVLGAAAQAAPQAPFAAHYVLSTLGFDVGTAEVIGTPRADGGLRVVARAAGLGIVHALFGELGEARFEIGRRGDESRVERFAIRVEPPFDSHAELDYGWDSGVLQVLYNGSRRRDPLDAATGDPFALMLAIGDARRAGRLPPQHWRVPDDEALRDYAVQMLGEETVSTPFGSLRAERYESVRSDKGRVRIVVWLAPGLDWLPVLGTRVRDGREKARFTLTAYSRG</sequence>
<keyword evidence="3" id="KW-1185">Reference proteome</keyword>
<accession>A0A4R2LCX1</accession>
<name>A0A4R2LCX1_9GAMM</name>
<dbReference type="EMBL" id="SLWY01000012">
    <property type="protein sequence ID" value="TCO80698.1"/>
    <property type="molecule type" value="Genomic_DNA"/>
</dbReference>
<dbReference type="RefSeq" id="WP_165904112.1">
    <property type="nucleotide sequence ID" value="NZ_SLWY01000012.1"/>
</dbReference>
<dbReference type="Pfam" id="PF11306">
    <property type="entry name" value="DUF3108"/>
    <property type="match status" value="1"/>
</dbReference>
<dbReference type="InterPro" id="IPR021457">
    <property type="entry name" value="DUF3108"/>
</dbReference>
<dbReference type="AlphaFoldDB" id="A0A4R2LCX1"/>
<proteinExistence type="predicted"/>
<feature type="chain" id="PRO_5020184530" evidence="1">
    <location>
        <begin position="22"/>
        <end position="237"/>
    </location>
</feature>
<evidence type="ECO:0000256" key="1">
    <source>
        <dbReference type="SAM" id="SignalP"/>
    </source>
</evidence>
<organism evidence="2 3">
    <name type="scientific">Plasticicumulans lactativorans</name>
    <dbReference type="NCBI Taxonomy" id="1133106"/>
    <lineage>
        <taxon>Bacteria</taxon>
        <taxon>Pseudomonadati</taxon>
        <taxon>Pseudomonadota</taxon>
        <taxon>Gammaproteobacteria</taxon>
        <taxon>Candidatus Competibacteraceae</taxon>
        <taxon>Plasticicumulans</taxon>
    </lineage>
</organism>
<evidence type="ECO:0000313" key="2">
    <source>
        <dbReference type="EMBL" id="TCO80698.1"/>
    </source>
</evidence>